<organism evidence="4 5">
    <name type="scientific">Agromyces tropicus</name>
    <dbReference type="NCBI Taxonomy" id="555371"/>
    <lineage>
        <taxon>Bacteria</taxon>
        <taxon>Bacillati</taxon>
        <taxon>Actinomycetota</taxon>
        <taxon>Actinomycetes</taxon>
        <taxon>Micrococcales</taxon>
        <taxon>Microbacteriaceae</taxon>
        <taxon>Agromyces</taxon>
    </lineage>
</organism>
<gene>
    <name evidence="4" type="ORF">GCM10009819_32160</name>
</gene>
<protein>
    <recommendedName>
        <fullName evidence="3">DUF4328 domain-containing protein</fullName>
    </recommendedName>
</protein>
<feature type="compositionally biased region" description="Pro residues" evidence="1">
    <location>
        <begin position="26"/>
        <end position="36"/>
    </location>
</feature>
<sequence length="255" mass="26960">MTTTPPPPPDAALQAASDTPSAPAVPSAPPAPPAPGGQPAAVAMQKLTKLASATQVLLIVCGALSAVIIATEAFGIGAITAYLSGDDAAIDSIWAYDQVSAVVNGLSGIAIIVTGVLWAIWQYRAAKQVTGRTRRSPGRHASSWFIPVVNLWFPYQNISDLWRAVGLSRPSWQMAWWGLWLGSNVVVSFSNRVYISAETLEHFRSSMWGSLLGEALLLAAAPLAWMVVRGITRGILQRPEQMVAPRATDAAAPPA</sequence>
<reference evidence="5" key="1">
    <citation type="journal article" date="2019" name="Int. J. Syst. Evol. Microbiol.">
        <title>The Global Catalogue of Microorganisms (GCM) 10K type strain sequencing project: providing services to taxonomists for standard genome sequencing and annotation.</title>
        <authorList>
            <consortium name="The Broad Institute Genomics Platform"/>
            <consortium name="The Broad Institute Genome Sequencing Center for Infectious Disease"/>
            <person name="Wu L."/>
            <person name="Ma J."/>
        </authorList>
    </citation>
    <scope>NUCLEOTIDE SEQUENCE [LARGE SCALE GENOMIC DNA]</scope>
    <source>
        <strain evidence="5">JCM 15672</strain>
    </source>
</reference>
<feature type="transmembrane region" description="Helical" evidence="2">
    <location>
        <begin position="141"/>
        <end position="158"/>
    </location>
</feature>
<feature type="transmembrane region" description="Helical" evidence="2">
    <location>
        <begin position="102"/>
        <end position="121"/>
    </location>
</feature>
<dbReference type="Proteomes" id="UP001501196">
    <property type="component" value="Unassembled WGS sequence"/>
</dbReference>
<evidence type="ECO:0000256" key="1">
    <source>
        <dbReference type="SAM" id="MobiDB-lite"/>
    </source>
</evidence>
<keyword evidence="2" id="KW-0812">Transmembrane</keyword>
<keyword evidence="2" id="KW-1133">Transmembrane helix</keyword>
<name>A0ABP5GHX9_9MICO</name>
<evidence type="ECO:0000313" key="5">
    <source>
        <dbReference type="Proteomes" id="UP001501196"/>
    </source>
</evidence>
<evidence type="ECO:0000313" key="4">
    <source>
        <dbReference type="EMBL" id="GAA2043135.1"/>
    </source>
</evidence>
<keyword evidence="2" id="KW-0472">Membrane</keyword>
<feature type="transmembrane region" description="Helical" evidence="2">
    <location>
        <begin position="174"/>
        <end position="195"/>
    </location>
</feature>
<comment type="caution">
    <text evidence="4">The sequence shown here is derived from an EMBL/GenBank/DDBJ whole genome shotgun (WGS) entry which is preliminary data.</text>
</comment>
<feature type="compositionally biased region" description="Pro residues" evidence="1">
    <location>
        <begin position="1"/>
        <end position="10"/>
    </location>
</feature>
<keyword evidence="5" id="KW-1185">Reference proteome</keyword>
<feature type="transmembrane region" description="Helical" evidence="2">
    <location>
        <begin position="207"/>
        <end position="228"/>
    </location>
</feature>
<proteinExistence type="predicted"/>
<evidence type="ECO:0000259" key="3">
    <source>
        <dbReference type="Pfam" id="PF14219"/>
    </source>
</evidence>
<evidence type="ECO:0000256" key="2">
    <source>
        <dbReference type="SAM" id="Phobius"/>
    </source>
</evidence>
<dbReference type="Pfam" id="PF14219">
    <property type="entry name" value="DUF4328"/>
    <property type="match status" value="1"/>
</dbReference>
<dbReference type="EMBL" id="BAAAPW010000005">
    <property type="protein sequence ID" value="GAA2043135.1"/>
    <property type="molecule type" value="Genomic_DNA"/>
</dbReference>
<accession>A0ABP5GHX9</accession>
<dbReference type="InterPro" id="IPR025565">
    <property type="entry name" value="DUF4328"/>
</dbReference>
<dbReference type="RefSeq" id="WP_344376852.1">
    <property type="nucleotide sequence ID" value="NZ_BAAAPW010000005.1"/>
</dbReference>
<feature type="domain" description="DUF4328" evidence="3">
    <location>
        <begin position="92"/>
        <end position="233"/>
    </location>
</feature>
<feature type="transmembrane region" description="Helical" evidence="2">
    <location>
        <begin position="56"/>
        <end position="82"/>
    </location>
</feature>
<feature type="region of interest" description="Disordered" evidence="1">
    <location>
        <begin position="1"/>
        <end position="39"/>
    </location>
</feature>